<dbReference type="SUPFAM" id="SSF49899">
    <property type="entry name" value="Concanavalin A-like lectins/glucanases"/>
    <property type="match status" value="1"/>
</dbReference>
<dbReference type="InterPro" id="IPR000757">
    <property type="entry name" value="Beta-glucanase-like"/>
</dbReference>
<dbReference type="EMBL" id="CP029343">
    <property type="protein sequence ID" value="AWL05240.1"/>
    <property type="molecule type" value="Genomic_DNA"/>
</dbReference>
<organism evidence="4 5">
    <name type="scientific">Massilia oculi</name>
    <dbReference type="NCBI Taxonomy" id="945844"/>
    <lineage>
        <taxon>Bacteria</taxon>
        <taxon>Pseudomonadati</taxon>
        <taxon>Pseudomonadota</taxon>
        <taxon>Betaproteobacteria</taxon>
        <taxon>Burkholderiales</taxon>
        <taxon>Oxalobacteraceae</taxon>
        <taxon>Telluria group</taxon>
        <taxon>Massilia</taxon>
    </lineage>
</organism>
<dbReference type="KEGG" id="mtim:DIR46_12925"/>
<dbReference type="GO" id="GO:0004553">
    <property type="term" value="F:hydrolase activity, hydrolyzing O-glycosyl compounds"/>
    <property type="evidence" value="ECO:0007669"/>
    <property type="project" value="InterPro"/>
</dbReference>
<keyword evidence="2" id="KW-0732">Signal</keyword>
<dbReference type="InterPro" id="IPR013320">
    <property type="entry name" value="ConA-like_dom_sf"/>
</dbReference>
<name>A0A2S2DIR1_9BURK</name>
<dbReference type="PANTHER" id="PTHR10963">
    <property type="entry name" value="GLYCOSYL HYDROLASE-RELATED"/>
    <property type="match status" value="1"/>
</dbReference>
<proteinExistence type="inferred from homology"/>
<dbReference type="RefSeq" id="WP_109345574.1">
    <property type="nucleotide sequence ID" value="NZ_CP029343.1"/>
</dbReference>
<protein>
    <submittedName>
        <fullName evidence="4">Glycosyl hydrolase family 16</fullName>
    </submittedName>
</protein>
<evidence type="ECO:0000313" key="4">
    <source>
        <dbReference type="EMBL" id="AWL05240.1"/>
    </source>
</evidence>
<dbReference type="Pfam" id="PF00722">
    <property type="entry name" value="Glyco_hydro_16"/>
    <property type="match status" value="1"/>
</dbReference>
<dbReference type="Gene3D" id="2.60.120.200">
    <property type="match status" value="1"/>
</dbReference>
<evidence type="ECO:0000256" key="2">
    <source>
        <dbReference type="SAM" id="SignalP"/>
    </source>
</evidence>
<dbReference type="Proteomes" id="UP000245820">
    <property type="component" value="Chromosome"/>
</dbReference>
<dbReference type="PANTHER" id="PTHR10963:SF55">
    <property type="entry name" value="GLYCOSIDE HYDROLASE FAMILY 16 PROTEIN"/>
    <property type="match status" value="1"/>
</dbReference>
<dbReference type="PROSITE" id="PS51257">
    <property type="entry name" value="PROKAR_LIPOPROTEIN"/>
    <property type="match status" value="1"/>
</dbReference>
<dbReference type="PROSITE" id="PS51762">
    <property type="entry name" value="GH16_2"/>
    <property type="match status" value="1"/>
</dbReference>
<reference evidence="4 5" key="1">
    <citation type="submission" date="2018-05" db="EMBL/GenBank/DDBJ databases">
        <title>Complete genome sequence of Massilia oculi sp. nov. CCUG 43427T (=DSM 26321T), the type strain of M. oculi, and comparison with genome sequences of other Massilia strains.</title>
        <authorList>
            <person name="Zhu B."/>
        </authorList>
    </citation>
    <scope>NUCLEOTIDE SEQUENCE [LARGE SCALE GENOMIC DNA]</scope>
    <source>
        <strain evidence="4 5">CCUG 43427</strain>
    </source>
</reference>
<accession>A0A2S2DIR1</accession>
<keyword evidence="4" id="KW-0378">Hydrolase</keyword>
<feature type="domain" description="GH16" evidence="3">
    <location>
        <begin position="39"/>
        <end position="280"/>
    </location>
</feature>
<evidence type="ECO:0000313" key="5">
    <source>
        <dbReference type="Proteomes" id="UP000245820"/>
    </source>
</evidence>
<dbReference type="AlphaFoldDB" id="A0A2S2DIR1"/>
<sequence>MKTLTRLAALLALAASAGCATQSATQSANNAAATAAATAGLPGWTLEWSDEFDGAALDLGKWLPETGGHGWGNNEMQFYTDRPENVRVEGGHLVIEARKESHEGKDYTSARLKTAGLKETQYGRYEARIKVPKGQGIWPAFWMLGANIKQVGWPKSGEIDIMEIIGKEPANAYGTLHGPGYSGEHAFSKASALSGAEYGDDFHVFAVEWEPKQIRWYRDGIHYHTATPDTVKGEWVFEHPFFVLLNLAVGGYWPGYPDATTPFPRRMLVDYVRVYRKTAP</sequence>
<evidence type="ECO:0000256" key="1">
    <source>
        <dbReference type="ARBA" id="ARBA00006865"/>
    </source>
</evidence>
<dbReference type="OrthoDB" id="9809583at2"/>
<dbReference type="InterPro" id="IPR050546">
    <property type="entry name" value="Glycosyl_Hydrlase_16"/>
</dbReference>
<dbReference type="CDD" id="cd08023">
    <property type="entry name" value="GH16_laminarinase_like"/>
    <property type="match status" value="1"/>
</dbReference>
<dbReference type="GO" id="GO:0005975">
    <property type="term" value="P:carbohydrate metabolic process"/>
    <property type="evidence" value="ECO:0007669"/>
    <property type="project" value="InterPro"/>
</dbReference>
<evidence type="ECO:0000259" key="3">
    <source>
        <dbReference type="PROSITE" id="PS51762"/>
    </source>
</evidence>
<keyword evidence="5" id="KW-1185">Reference proteome</keyword>
<feature type="chain" id="PRO_5015484446" evidence="2">
    <location>
        <begin position="18"/>
        <end position="280"/>
    </location>
</feature>
<feature type="signal peptide" evidence="2">
    <location>
        <begin position="1"/>
        <end position="17"/>
    </location>
</feature>
<gene>
    <name evidence="4" type="ORF">DIR46_12925</name>
</gene>
<comment type="similarity">
    <text evidence="1">Belongs to the glycosyl hydrolase 16 family.</text>
</comment>